<evidence type="ECO:0000256" key="2">
    <source>
        <dbReference type="SAM" id="Phobius"/>
    </source>
</evidence>
<evidence type="ECO:0000313" key="4">
    <source>
        <dbReference type="EMBL" id="BDG59445.1"/>
    </source>
</evidence>
<keyword evidence="2" id="KW-0472">Membrane</keyword>
<accession>A0AA35CI33</accession>
<dbReference type="AlphaFoldDB" id="A0AA35CI33"/>
<sequence>MTAGLGEIGRRLREARQARGISLAEVEEQTKIRKRYLEAIEAGADTILPGEVYIKGFIRTYGNFLGLDGAALVEEYKRLVAAERQSQKTGEGRPREDAEETGTSLTPWAAGAPQPAARGARPRAPVRSGAARATRPRAGARRGGRAAFGRWLVGLLVAAAGLVLLWLLYVPPAPPPVAPGPPAVPGPAAGGPAPAAPSPEPATPPPVTPPPPPEPEVRVERGERGPGGVIPFTVSPGPVELELAARDRSWVSVVADGQGVFEGMLSAGDTRRFTASERIDLVIGWLDPVDVTVNGKAFGPLGTGGPARVRIAVAGR</sequence>
<dbReference type="EMBL" id="AP025628">
    <property type="protein sequence ID" value="BDG59445.1"/>
    <property type="molecule type" value="Genomic_DNA"/>
</dbReference>
<evidence type="ECO:0000313" key="5">
    <source>
        <dbReference type="Proteomes" id="UP001163687"/>
    </source>
</evidence>
<feature type="compositionally biased region" description="Pro residues" evidence="1">
    <location>
        <begin position="194"/>
        <end position="214"/>
    </location>
</feature>
<evidence type="ECO:0000256" key="1">
    <source>
        <dbReference type="SAM" id="MobiDB-lite"/>
    </source>
</evidence>
<dbReference type="RefSeq" id="WP_264843572.1">
    <property type="nucleotide sequence ID" value="NZ_AP025628.1"/>
</dbReference>
<proteinExistence type="predicted"/>
<dbReference type="SUPFAM" id="SSF47413">
    <property type="entry name" value="lambda repressor-like DNA-binding domains"/>
    <property type="match status" value="1"/>
</dbReference>
<dbReference type="Proteomes" id="UP001163687">
    <property type="component" value="Chromosome"/>
</dbReference>
<evidence type="ECO:0000259" key="3">
    <source>
        <dbReference type="SMART" id="SM00530"/>
    </source>
</evidence>
<feature type="compositionally biased region" description="Basic residues" evidence="1">
    <location>
        <begin position="134"/>
        <end position="143"/>
    </location>
</feature>
<dbReference type="KEGG" id="cmic:caldi_05350"/>
<dbReference type="Gene3D" id="1.10.260.40">
    <property type="entry name" value="lambda repressor-like DNA-binding domains"/>
    <property type="match status" value="1"/>
</dbReference>
<dbReference type="PANTHER" id="PTHR34475">
    <property type="match status" value="1"/>
</dbReference>
<feature type="region of interest" description="Disordered" evidence="1">
    <location>
        <begin position="181"/>
        <end position="230"/>
    </location>
</feature>
<dbReference type="SMART" id="SM00530">
    <property type="entry name" value="HTH_XRE"/>
    <property type="match status" value="1"/>
</dbReference>
<dbReference type="InterPro" id="IPR010982">
    <property type="entry name" value="Lambda_DNA-bd_dom_sf"/>
</dbReference>
<feature type="domain" description="HTH cro/C1-type" evidence="3">
    <location>
        <begin position="11"/>
        <end position="72"/>
    </location>
</feature>
<keyword evidence="2" id="KW-0812">Transmembrane</keyword>
<feature type="transmembrane region" description="Helical" evidence="2">
    <location>
        <begin position="151"/>
        <end position="169"/>
    </location>
</feature>
<dbReference type="GO" id="GO:0003677">
    <property type="term" value="F:DNA binding"/>
    <property type="evidence" value="ECO:0007669"/>
    <property type="project" value="InterPro"/>
</dbReference>
<dbReference type="InterPro" id="IPR025194">
    <property type="entry name" value="RodZ-like_C"/>
</dbReference>
<dbReference type="PANTHER" id="PTHR34475:SF1">
    <property type="entry name" value="CYTOSKELETON PROTEIN RODZ"/>
    <property type="match status" value="1"/>
</dbReference>
<dbReference type="Pfam" id="PF13464">
    <property type="entry name" value="RodZ_C"/>
    <property type="match status" value="1"/>
</dbReference>
<gene>
    <name evidence="4" type="ORF">caldi_05350</name>
</gene>
<name>A0AA35CI33_9FIRM</name>
<keyword evidence="2" id="KW-1133">Transmembrane helix</keyword>
<feature type="region of interest" description="Disordered" evidence="1">
    <location>
        <begin position="83"/>
        <end position="143"/>
    </location>
</feature>
<organism evidence="4 5">
    <name type="scientific">Caldinitratiruptor microaerophilus</name>
    <dbReference type="NCBI Taxonomy" id="671077"/>
    <lineage>
        <taxon>Bacteria</taxon>
        <taxon>Bacillati</taxon>
        <taxon>Bacillota</taxon>
        <taxon>Clostridia</taxon>
        <taxon>Eubacteriales</taxon>
        <taxon>Symbiobacteriaceae</taxon>
        <taxon>Caldinitratiruptor</taxon>
    </lineage>
</organism>
<reference evidence="4" key="1">
    <citation type="submission" date="2022-03" db="EMBL/GenBank/DDBJ databases">
        <title>Complete genome sequence of Caldinitratiruptor microaerophilus.</title>
        <authorList>
            <person name="Mukaiyama R."/>
            <person name="Nishiyama T."/>
            <person name="Ueda K."/>
        </authorList>
    </citation>
    <scope>NUCLEOTIDE SEQUENCE</scope>
    <source>
        <strain evidence="4">JCM 16183</strain>
    </source>
</reference>
<dbReference type="InterPro" id="IPR001387">
    <property type="entry name" value="Cro/C1-type_HTH"/>
</dbReference>
<feature type="compositionally biased region" description="Basic and acidic residues" evidence="1">
    <location>
        <begin position="215"/>
        <end position="224"/>
    </location>
</feature>
<protein>
    <recommendedName>
        <fullName evidence="3">HTH cro/C1-type domain-containing protein</fullName>
    </recommendedName>
</protein>
<dbReference type="Pfam" id="PF13413">
    <property type="entry name" value="HTH_25"/>
    <property type="match status" value="1"/>
</dbReference>
<feature type="compositionally biased region" description="Low complexity" evidence="1">
    <location>
        <begin position="107"/>
        <end position="133"/>
    </location>
</feature>
<dbReference type="CDD" id="cd00093">
    <property type="entry name" value="HTH_XRE"/>
    <property type="match status" value="1"/>
</dbReference>
<keyword evidence="5" id="KW-1185">Reference proteome</keyword>
<dbReference type="InterPro" id="IPR050400">
    <property type="entry name" value="Bact_Cytoskel_RodZ"/>
</dbReference>